<dbReference type="GO" id="GO:0036297">
    <property type="term" value="P:interstrand cross-link repair"/>
    <property type="evidence" value="ECO:0007669"/>
    <property type="project" value="InterPro"/>
</dbReference>
<protein>
    <submittedName>
        <fullName evidence="3">Fanconi anemia group A protein homolog</fullName>
    </submittedName>
</protein>
<feature type="domain" description="Fanconi anaemia group A protein N-terminal" evidence="1">
    <location>
        <begin position="69"/>
        <end position="391"/>
    </location>
</feature>
<name>A0AAV4VYE8_9ARAC</name>
<sequence length="490" mass="57384">MACFQNNSLIAAKMLIDVFSKKHNDEFNLFLAPCERITLVRMCMNVKSLMKWNFDFEQFYDILSEVPNLKIEVFWTLHVLSIFPFNTYLIKLKSPNILNLLKRNLCSLFLMDTEEGDAPEFFQMSILSHFICKTFNGTGEEIEKVYASVIRDFLEELFSSRKEHISTGRMKTLHSLWKCGLIEIDAFHEFCVSALYQFVKEPYSTVMEAYDLQENCKCQDEPFHLNALIEKILMSVKINDVTYLLFRVESENITNWKHYIVVLDVFIKKYSTALDIILKHLEELLKRSFQSLNENFLKKAILVARQMALNSKDSFPTAYKVWMAQFENCLLIKNPEVFTFLIHTLSTLVPYEKNIAILKVSLEKPFSVPSSCQSIYNDYIVLLKTRINDLEPQVQPEDLINKLLLMYQDTGRIPSYVMEASLMRKHYFLNEFLPVLLSPRIIPAIPDIRGSFIDELHRIGKIPNVILQKYKTLCDQEKQKLLKNSKWTIE</sequence>
<dbReference type="Pfam" id="PF15865">
    <property type="entry name" value="Fanconi_A_N"/>
    <property type="match status" value="1"/>
</dbReference>
<dbReference type="InterPro" id="IPR016024">
    <property type="entry name" value="ARM-type_fold"/>
</dbReference>
<dbReference type="PANTHER" id="PTHR12047">
    <property type="entry name" value="FANCONI ANEMIA GROUP A PROTEIN"/>
    <property type="match status" value="1"/>
</dbReference>
<feature type="domain" description="Fanconi anaemia group A protein helical" evidence="2">
    <location>
        <begin position="393"/>
        <end position="474"/>
    </location>
</feature>
<dbReference type="SUPFAM" id="SSF48371">
    <property type="entry name" value="ARM repeat"/>
    <property type="match status" value="1"/>
</dbReference>
<dbReference type="GO" id="GO:0043240">
    <property type="term" value="C:Fanconi anaemia nuclear complex"/>
    <property type="evidence" value="ECO:0007669"/>
    <property type="project" value="InterPro"/>
</dbReference>
<dbReference type="InterPro" id="IPR003516">
    <property type="entry name" value="FANCA"/>
</dbReference>
<evidence type="ECO:0000313" key="3">
    <source>
        <dbReference type="EMBL" id="GIY75457.1"/>
    </source>
</evidence>
<dbReference type="InterPro" id="IPR055386">
    <property type="entry name" value="FANCA_helical"/>
</dbReference>
<dbReference type="AlphaFoldDB" id="A0AAV4VYE8"/>
<evidence type="ECO:0000313" key="4">
    <source>
        <dbReference type="Proteomes" id="UP001054837"/>
    </source>
</evidence>
<evidence type="ECO:0000259" key="2">
    <source>
        <dbReference type="Pfam" id="PF24781"/>
    </source>
</evidence>
<dbReference type="Pfam" id="PF24781">
    <property type="entry name" value="FANCA_helical"/>
    <property type="match status" value="1"/>
</dbReference>
<evidence type="ECO:0000259" key="1">
    <source>
        <dbReference type="Pfam" id="PF15865"/>
    </source>
</evidence>
<dbReference type="InterPro" id="IPR031729">
    <property type="entry name" value="Fanconi_A_N"/>
</dbReference>
<comment type="caution">
    <text evidence="3">The sequence shown here is derived from an EMBL/GenBank/DDBJ whole genome shotgun (WGS) entry which is preliminary data.</text>
</comment>
<reference evidence="3 4" key="1">
    <citation type="submission" date="2021-06" db="EMBL/GenBank/DDBJ databases">
        <title>Caerostris darwini draft genome.</title>
        <authorList>
            <person name="Kono N."/>
            <person name="Arakawa K."/>
        </authorList>
    </citation>
    <scope>NUCLEOTIDE SEQUENCE [LARGE SCALE GENOMIC DNA]</scope>
</reference>
<dbReference type="Proteomes" id="UP001054837">
    <property type="component" value="Unassembled WGS sequence"/>
</dbReference>
<organism evidence="3 4">
    <name type="scientific">Caerostris darwini</name>
    <dbReference type="NCBI Taxonomy" id="1538125"/>
    <lineage>
        <taxon>Eukaryota</taxon>
        <taxon>Metazoa</taxon>
        <taxon>Ecdysozoa</taxon>
        <taxon>Arthropoda</taxon>
        <taxon>Chelicerata</taxon>
        <taxon>Arachnida</taxon>
        <taxon>Araneae</taxon>
        <taxon>Araneomorphae</taxon>
        <taxon>Entelegynae</taxon>
        <taxon>Araneoidea</taxon>
        <taxon>Araneidae</taxon>
        <taxon>Caerostris</taxon>
    </lineage>
</organism>
<dbReference type="EMBL" id="BPLQ01013869">
    <property type="protein sequence ID" value="GIY75457.1"/>
    <property type="molecule type" value="Genomic_DNA"/>
</dbReference>
<proteinExistence type="predicted"/>
<gene>
    <name evidence="3" type="primary">Fanca</name>
    <name evidence="3" type="ORF">CDAR_21291</name>
</gene>
<dbReference type="PANTHER" id="PTHR12047:SF2">
    <property type="entry name" value="FANCONI ANEMIA GROUP A PROTEIN"/>
    <property type="match status" value="1"/>
</dbReference>
<keyword evidence="4" id="KW-1185">Reference proteome</keyword>
<accession>A0AAV4VYE8</accession>